<gene>
    <name evidence="8" type="ORF">EJB05_00062</name>
</gene>
<name>A0A5J9WKK7_9POAL</name>
<dbReference type="EMBL" id="RWGY01000002">
    <property type="protein sequence ID" value="TVU48788.1"/>
    <property type="molecule type" value="Genomic_DNA"/>
</dbReference>
<dbReference type="PANTHER" id="PTHR31042">
    <property type="entry name" value="CORE-2/I-BRANCHING BETA-1,6-N-ACETYLGLUCOSAMINYLTRANSFERASE FAMILY PROTEIN-RELATED"/>
    <property type="match status" value="1"/>
</dbReference>
<feature type="region of interest" description="Disordered" evidence="6">
    <location>
        <begin position="1"/>
        <end position="26"/>
    </location>
</feature>
<keyword evidence="7" id="KW-1133">Transmembrane helix</keyword>
<evidence type="ECO:0000256" key="5">
    <source>
        <dbReference type="ARBA" id="ARBA00023180"/>
    </source>
</evidence>
<keyword evidence="9" id="KW-1185">Reference proteome</keyword>
<protein>
    <submittedName>
        <fullName evidence="8">Uncharacterized protein</fullName>
    </submittedName>
</protein>
<comment type="subcellular location">
    <subcellularLocation>
        <location evidence="1">Membrane</location>
        <topology evidence="1">Single-pass type II membrane protein</topology>
    </subcellularLocation>
</comment>
<reference evidence="8 9" key="1">
    <citation type="journal article" date="2019" name="Sci. Rep.">
        <title>A high-quality genome of Eragrostis curvula grass provides insights into Poaceae evolution and supports new strategies to enhance forage quality.</title>
        <authorList>
            <person name="Carballo J."/>
            <person name="Santos B.A.C.M."/>
            <person name="Zappacosta D."/>
            <person name="Garbus I."/>
            <person name="Selva J.P."/>
            <person name="Gallo C.A."/>
            <person name="Diaz A."/>
            <person name="Albertini E."/>
            <person name="Caccamo M."/>
            <person name="Echenique V."/>
        </authorList>
    </citation>
    <scope>NUCLEOTIDE SEQUENCE [LARGE SCALE GENOMIC DNA]</scope>
    <source>
        <strain evidence="9">cv. Victoria</strain>
        <tissue evidence="8">Leaf</tissue>
    </source>
</reference>
<keyword evidence="3" id="KW-0808">Transferase</keyword>
<sequence>MQGMVVVDGAGNGKDASTNNPTTTRPPPKLLRPLLLVAVLATAFLAAVVLLLGAGAGAGMTSPALPNLDALRRPAACARNEDKEASSASGLRRWTRAPASAWHNMSDEELLWAASWRPSVRRYPYRRVPKVAFMFLTRGPLPLAPLWEGFFAGAGSRDHFSVYVHATPGYRPNFPPTSVFYRRQVPSQVTRWGDPSMCDAERRLLANALLEPGNERFVLLSETCVPLFAFPVAYTYLTRSRHSFVGAFDDPGPHGRGRYRPALAPEVRRSQWRKGAQWFELDRALAVDVVADARYYPKFREHCRPPCYVDEHYLPTVLSVEAPDRIANRSVTWVDWSRGGAHPATFGAADVDEAFLKRLTSSAAADGEQRSGKERPCTYNGQPAEVCYLFARKFAPSALEPLLKLAPKMLGYGGGSTRNNSAAKRIG</sequence>
<organism evidence="8 9">
    <name type="scientific">Eragrostis curvula</name>
    <name type="common">weeping love grass</name>
    <dbReference type="NCBI Taxonomy" id="38414"/>
    <lineage>
        <taxon>Eukaryota</taxon>
        <taxon>Viridiplantae</taxon>
        <taxon>Streptophyta</taxon>
        <taxon>Embryophyta</taxon>
        <taxon>Tracheophyta</taxon>
        <taxon>Spermatophyta</taxon>
        <taxon>Magnoliopsida</taxon>
        <taxon>Liliopsida</taxon>
        <taxon>Poales</taxon>
        <taxon>Poaceae</taxon>
        <taxon>PACMAD clade</taxon>
        <taxon>Chloridoideae</taxon>
        <taxon>Eragrostideae</taxon>
        <taxon>Eragrostidinae</taxon>
        <taxon>Eragrostis</taxon>
    </lineage>
</organism>
<evidence type="ECO:0000256" key="1">
    <source>
        <dbReference type="ARBA" id="ARBA00004606"/>
    </source>
</evidence>
<keyword evidence="2" id="KW-0328">Glycosyltransferase</keyword>
<dbReference type="OrthoDB" id="191334at2759"/>
<evidence type="ECO:0000256" key="3">
    <source>
        <dbReference type="ARBA" id="ARBA00022679"/>
    </source>
</evidence>
<dbReference type="GO" id="GO:0016757">
    <property type="term" value="F:glycosyltransferase activity"/>
    <property type="evidence" value="ECO:0007669"/>
    <property type="project" value="UniProtKB-KW"/>
</dbReference>
<evidence type="ECO:0000256" key="7">
    <source>
        <dbReference type="SAM" id="Phobius"/>
    </source>
</evidence>
<keyword evidence="5" id="KW-0325">Glycoprotein</keyword>
<comment type="caution">
    <text evidence="8">The sequence shown here is derived from an EMBL/GenBank/DDBJ whole genome shotgun (WGS) entry which is preliminary data.</text>
</comment>
<dbReference type="Proteomes" id="UP000324897">
    <property type="component" value="Chromosome 6"/>
</dbReference>
<dbReference type="InterPro" id="IPR003406">
    <property type="entry name" value="Glyco_trans_14"/>
</dbReference>
<keyword evidence="7" id="KW-0812">Transmembrane</keyword>
<dbReference type="PANTHER" id="PTHR31042:SF128">
    <property type="entry name" value="EXPRESSED PROTEIN"/>
    <property type="match status" value="1"/>
</dbReference>
<proteinExistence type="predicted"/>
<dbReference type="GO" id="GO:0016020">
    <property type="term" value="C:membrane"/>
    <property type="evidence" value="ECO:0007669"/>
    <property type="project" value="UniProtKB-SubCell"/>
</dbReference>
<evidence type="ECO:0000256" key="2">
    <source>
        <dbReference type="ARBA" id="ARBA00022676"/>
    </source>
</evidence>
<evidence type="ECO:0000313" key="8">
    <source>
        <dbReference type="EMBL" id="TVU48788.1"/>
    </source>
</evidence>
<dbReference type="Gramene" id="TVU48788">
    <property type="protein sequence ID" value="TVU48788"/>
    <property type="gene ID" value="EJB05_00062"/>
</dbReference>
<feature type="transmembrane region" description="Helical" evidence="7">
    <location>
        <begin position="34"/>
        <end position="58"/>
    </location>
</feature>
<dbReference type="AlphaFoldDB" id="A0A5J9WKK7"/>
<dbReference type="InterPro" id="IPR044174">
    <property type="entry name" value="BC10-like"/>
</dbReference>
<evidence type="ECO:0000256" key="6">
    <source>
        <dbReference type="SAM" id="MobiDB-lite"/>
    </source>
</evidence>
<evidence type="ECO:0000313" key="9">
    <source>
        <dbReference type="Proteomes" id="UP000324897"/>
    </source>
</evidence>
<evidence type="ECO:0000256" key="4">
    <source>
        <dbReference type="ARBA" id="ARBA00023136"/>
    </source>
</evidence>
<dbReference type="Pfam" id="PF02485">
    <property type="entry name" value="Branch"/>
    <property type="match status" value="1"/>
</dbReference>
<accession>A0A5J9WKK7</accession>
<keyword evidence="4 7" id="KW-0472">Membrane</keyword>